<protein>
    <submittedName>
        <fullName evidence="1">Uncharacterized protein</fullName>
    </submittedName>
</protein>
<organism evidence="1 2">
    <name type="scientific">Cinara cedri</name>
    <dbReference type="NCBI Taxonomy" id="506608"/>
    <lineage>
        <taxon>Eukaryota</taxon>
        <taxon>Metazoa</taxon>
        <taxon>Ecdysozoa</taxon>
        <taxon>Arthropoda</taxon>
        <taxon>Hexapoda</taxon>
        <taxon>Insecta</taxon>
        <taxon>Pterygota</taxon>
        <taxon>Neoptera</taxon>
        <taxon>Paraneoptera</taxon>
        <taxon>Hemiptera</taxon>
        <taxon>Sternorrhyncha</taxon>
        <taxon>Aphidomorpha</taxon>
        <taxon>Aphidoidea</taxon>
        <taxon>Aphididae</taxon>
        <taxon>Lachninae</taxon>
        <taxon>Cinara</taxon>
    </lineage>
</organism>
<keyword evidence="2" id="KW-1185">Reference proteome</keyword>
<gene>
    <name evidence="1" type="ORF">CINCED_3A020651</name>
</gene>
<reference evidence="1 2" key="1">
    <citation type="submission" date="2019-08" db="EMBL/GenBank/DDBJ databases">
        <authorList>
            <person name="Alioto T."/>
            <person name="Alioto T."/>
            <person name="Gomez Garrido J."/>
        </authorList>
    </citation>
    <scope>NUCLEOTIDE SEQUENCE [LARGE SCALE GENOMIC DNA]</scope>
</reference>
<evidence type="ECO:0000313" key="2">
    <source>
        <dbReference type="Proteomes" id="UP000325440"/>
    </source>
</evidence>
<proteinExistence type="predicted"/>
<feature type="non-terminal residue" evidence="1">
    <location>
        <position position="1"/>
    </location>
</feature>
<name>A0A5E4MRR5_9HEMI</name>
<evidence type="ECO:0000313" key="1">
    <source>
        <dbReference type="EMBL" id="VVC32060.1"/>
    </source>
</evidence>
<sequence>TDHAQLHENNEKIEKARRALISRNRVNYITAEFRQSAPERKQSASERAVDFFL</sequence>
<feature type="non-terminal residue" evidence="1">
    <location>
        <position position="53"/>
    </location>
</feature>
<dbReference type="Proteomes" id="UP000325440">
    <property type="component" value="Unassembled WGS sequence"/>
</dbReference>
<dbReference type="AlphaFoldDB" id="A0A5E4MRR5"/>
<dbReference type="EMBL" id="CABPRJ010000952">
    <property type="protein sequence ID" value="VVC32060.1"/>
    <property type="molecule type" value="Genomic_DNA"/>
</dbReference>
<accession>A0A5E4MRR5</accession>